<evidence type="ECO:0000313" key="2">
    <source>
        <dbReference type="EMBL" id="GIY46895.1"/>
    </source>
</evidence>
<protein>
    <submittedName>
        <fullName evidence="2">Uncharacterized protein</fullName>
    </submittedName>
</protein>
<proteinExistence type="predicted"/>
<evidence type="ECO:0000313" key="3">
    <source>
        <dbReference type="Proteomes" id="UP001054945"/>
    </source>
</evidence>
<organism evidence="2 3">
    <name type="scientific">Caerostris extrusa</name>
    <name type="common">Bark spider</name>
    <name type="synonym">Caerostris bankana</name>
    <dbReference type="NCBI Taxonomy" id="172846"/>
    <lineage>
        <taxon>Eukaryota</taxon>
        <taxon>Metazoa</taxon>
        <taxon>Ecdysozoa</taxon>
        <taxon>Arthropoda</taxon>
        <taxon>Chelicerata</taxon>
        <taxon>Arachnida</taxon>
        <taxon>Araneae</taxon>
        <taxon>Araneomorphae</taxon>
        <taxon>Entelegynae</taxon>
        <taxon>Araneoidea</taxon>
        <taxon>Araneidae</taxon>
        <taxon>Caerostris</taxon>
    </lineage>
</organism>
<dbReference type="AlphaFoldDB" id="A0AAV4TPY3"/>
<reference evidence="2 3" key="1">
    <citation type="submission" date="2021-06" db="EMBL/GenBank/DDBJ databases">
        <title>Caerostris extrusa draft genome.</title>
        <authorList>
            <person name="Kono N."/>
            <person name="Arakawa K."/>
        </authorList>
    </citation>
    <scope>NUCLEOTIDE SEQUENCE [LARGE SCALE GENOMIC DNA]</scope>
</reference>
<name>A0AAV4TPY3_CAEEX</name>
<dbReference type="EMBL" id="BPLR01011494">
    <property type="protein sequence ID" value="GIY46895.1"/>
    <property type="molecule type" value="Genomic_DNA"/>
</dbReference>
<dbReference type="Proteomes" id="UP001054945">
    <property type="component" value="Unassembled WGS sequence"/>
</dbReference>
<keyword evidence="3" id="KW-1185">Reference proteome</keyword>
<evidence type="ECO:0000256" key="1">
    <source>
        <dbReference type="SAM" id="MobiDB-lite"/>
    </source>
</evidence>
<gene>
    <name evidence="2" type="ORF">CEXT_98841</name>
</gene>
<sequence length="119" mass="13855">MEKGTPVSKNSTEDFQKLPNNFSSSGSHQLYFRELSFPFSRNSFFPNLCLLENLLFHSKSILTLWMTSRWRCYTHRSIFHEATTTQTILVTEKRSLDGPCEVQPHHTGRSRLKCPPFSE</sequence>
<feature type="region of interest" description="Disordered" evidence="1">
    <location>
        <begin position="1"/>
        <end position="25"/>
    </location>
</feature>
<comment type="caution">
    <text evidence="2">The sequence shown here is derived from an EMBL/GenBank/DDBJ whole genome shotgun (WGS) entry which is preliminary data.</text>
</comment>
<accession>A0AAV4TPY3</accession>